<proteinExistence type="predicted"/>
<organism evidence="1 2">
    <name type="scientific">Youxingia wuxianensis</name>
    <dbReference type="NCBI Taxonomy" id="2763678"/>
    <lineage>
        <taxon>Bacteria</taxon>
        <taxon>Bacillati</taxon>
        <taxon>Bacillota</taxon>
        <taxon>Clostridia</taxon>
        <taxon>Eubacteriales</taxon>
        <taxon>Oscillospiraceae</taxon>
        <taxon>Youxingia</taxon>
    </lineage>
</organism>
<reference evidence="1" key="1">
    <citation type="submission" date="2020-08" db="EMBL/GenBank/DDBJ databases">
        <title>Genome public.</title>
        <authorList>
            <person name="Liu C."/>
            <person name="Sun Q."/>
        </authorList>
    </citation>
    <scope>NUCLEOTIDE SEQUENCE</scope>
    <source>
        <strain evidence="1">NSJ-64</strain>
    </source>
</reference>
<evidence type="ECO:0000313" key="2">
    <source>
        <dbReference type="Proteomes" id="UP000623678"/>
    </source>
</evidence>
<keyword evidence="2" id="KW-1185">Reference proteome</keyword>
<protein>
    <submittedName>
        <fullName evidence="1">Uncharacterized protein</fullName>
    </submittedName>
</protein>
<name>A0A926ERJ8_9FIRM</name>
<gene>
    <name evidence="1" type="ORF">H8705_12500</name>
</gene>
<dbReference type="EMBL" id="JACRTD010000011">
    <property type="protein sequence ID" value="MBC8586401.1"/>
    <property type="molecule type" value="Genomic_DNA"/>
</dbReference>
<accession>A0A926ERJ8</accession>
<comment type="caution">
    <text evidence="1">The sequence shown here is derived from an EMBL/GenBank/DDBJ whole genome shotgun (WGS) entry which is preliminary data.</text>
</comment>
<sequence length="188" mass="21508">MRKKLLQLLTQQLSEYPQAQSTDMLKLLYQNEFGPGHLICDPQEGLRRLAAEYALLAPEHTDRPAVEPIGNGLCRLHLRLLAQSPLQIETFSRFFELSAVRLRGSREGFLHKAQVFEELCQVGTLPFSSAQVCGEIEAWEAQGGNAFRHSTLFREQYHPAYRVVEEQFCDFLPLFCQIDALLQKKKDS</sequence>
<evidence type="ECO:0000313" key="1">
    <source>
        <dbReference type="EMBL" id="MBC8586401.1"/>
    </source>
</evidence>
<dbReference type="RefSeq" id="WP_262396123.1">
    <property type="nucleotide sequence ID" value="NZ_JACRTD010000011.1"/>
</dbReference>
<dbReference type="AlphaFoldDB" id="A0A926ERJ8"/>
<dbReference type="Proteomes" id="UP000623678">
    <property type="component" value="Unassembled WGS sequence"/>
</dbReference>